<evidence type="ECO:0000313" key="3">
    <source>
        <dbReference type="Proteomes" id="UP000299102"/>
    </source>
</evidence>
<sequence>MKDCNRSVGEFLQLCQVNWMCRVLSLRPGLAPLDRPGVIWRKKNRYIFSGRTPGRDSNRVFRKRPNKVLIGVHMKDLRRLGHLKAFLKRNKPAADYNPVSVIGIYVVLGVKGIRNELEILQRSRTGTGEGEASSANRRGAGAAPACGRTVTKIIGFRNDLTELEGLGCHYEFKGSPEAFNKVRDRPPPPMAPPTSRLYGPGRTTRTAVARAHRLRSAARIGFGPKSRETKLFRVSDPDLRNLDVLPLSRGRIVFSGRPFHGIRSTAGARTPPGGPGRTRVLAGKLTFFT</sequence>
<dbReference type="Proteomes" id="UP000299102">
    <property type="component" value="Unassembled WGS sequence"/>
</dbReference>
<reference evidence="2 3" key="1">
    <citation type="journal article" date="2019" name="Commun. Biol.">
        <title>The bagworm genome reveals a unique fibroin gene that provides high tensile strength.</title>
        <authorList>
            <person name="Kono N."/>
            <person name="Nakamura H."/>
            <person name="Ohtoshi R."/>
            <person name="Tomita M."/>
            <person name="Numata K."/>
            <person name="Arakawa K."/>
        </authorList>
    </citation>
    <scope>NUCLEOTIDE SEQUENCE [LARGE SCALE GENOMIC DNA]</scope>
</reference>
<name>A0A4C1SYS7_EUMVA</name>
<evidence type="ECO:0000256" key="1">
    <source>
        <dbReference type="SAM" id="MobiDB-lite"/>
    </source>
</evidence>
<dbReference type="EMBL" id="BGZK01000026">
    <property type="protein sequence ID" value="GBP07413.1"/>
    <property type="molecule type" value="Genomic_DNA"/>
</dbReference>
<comment type="caution">
    <text evidence="2">The sequence shown here is derived from an EMBL/GenBank/DDBJ whole genome shotgun (WGS) entry which is preliminary data.</text>
</comment>
<evidence type="ECO:0000313" key="2">
    <source>
        <dbReference type="EMBL" id="GBP07413.1"/>
    </source>
</evidence>
<organism evidence="2 3">
    <name type="scientific">Eumeta variegata</name>
    <name type="common">Bagworm moth</name>
    <name type="synonym">Eumeta japonica</name>
    <dbReference type="NCBI Taxonomy" id="151549"/>
    <lineage>
        <taxon>Eukaryota</taxon>
        <taxon>Metazoa</taxon>
        <taxon>Ecdysozoa</taxon>
        <taxon>Arthropoda</taxon>
        <taxon>Hexapoda</taxon>
        <taxon>Insecta</taxon>
        <taxon>Pterygota</taxon>
        <taxon>Neoptera</taxon>
        <taxon>Endopterygota</taxon>
        <taxon>Lepidoptera</taxon>
        <taxon>Glossata</taxon>
        <taxon>Ditrysia</taxon>
        <taxon>Tineoidea</taxon>
        <taxon>Psychidae</taxon>
        <taxon>Oiketicinae</taxon>
        <taxon>Eumeta</taxon>
    </lineage>
</organism>
<gene>
    <name evidence="2" type="ORF">EVAR_4783_1</name>
</gene>
<proteinExistence type="predicted"/>
<accession>A0A4C1SYS7</accession>
<feature type="region of interest" description="Disordered" evidence="1">
    <location>
        <begin position="179"/>
        <end position="201"/>
    </location>
</feature>
<keyword evidence="3" id="KW-1185">Reference proteome</keyword>
<protein>
    <submittedName>
        <fullName evidence="2">Uncharacterized protein</fullName>
    </submittedName>
</protein>
<dbReference type="AlphaFoldDB" id="A0A4C1SYS7"/>